<proteinExistence type="predicted"/>
<feature type="transmembrane region" description="Helical" evidence="1">
    <location>
        <begin position="44"/>
        <end position="63"/>
    </location>
</feature>
<feature type="domain" description="DUF1468" evidence="2">
    <location>
        <begin position="11"/>
        <end position="148"/>
    </location>
</feature>
<dbReference type="RefSeq" id="WP_003502388.1">
    <property type="nucleotide sequence ID" value="NZ_BAABZD010000002.1"/>
</dbReference>
<dbReference type="EMBL" id="JAQLGM010000019">
    <property type="protein sequence ID" value="MDB2000427.1"/>
    <property type="molecule type" value="Genomic_DNA"/>
</dbReference>
<keyword evidence="1" id="KW-0812">Transmembrane</keyword>
<reference evidence="3" key="1">
    <citation type="journal article" date="2022" name="Cell Host Microbe">
        <title>Colonization of the live biotherapeutic product VE303 and modulation of the microbiota and metabolites in healthy volunteers.</title>
        <authorList>
            <person name="Dsouza M."/>
            <person name="Menon R."/>
            <person name="Crossette E."/>
            <person name="Bhattarai S.K."/>
            <person name="Schneider J."/>
            <person name="Kim Y.G."/>
            <person name="Reddy S."/>
            <person name="Caballero S."/>
            <person name="Felix C."/>
            <person name="Cornacchione L."/>
            <person name="Hendrickson J."/>
            <person name="Watson A.R."/>
            <person name="Minot S.S."/>
            <person name="Greenfield N."/>
            <person name="Schopf L."/>
            <person name="Szabady R."/>
            <person name="Patarroyo J."/>
            <person name="Smith W."/>
            <person name="Harrison P."/>
            <person name="Kuijper E.J."/>
            <person name="Kelly C.P."/>
            <person name="Olle B."/>
            <person name="Bobilev D."/>
            <person name="Silber J.L."/>
            <person name="Bucci V."/>
            <person name="Roberts B."/>
            <person name="Faith J."/>
            <person name="Norman J.M."/>
        </authorList>
    </citation>
    <scope>NUCLEOTIDE SEQUENCE</scope>
    <source>
        <strain evidence="3">VE303-04</strain>
    </source>
</reference>
<sequence>MTNKQRDYACSVLFLIFGIFMFIQSLSIHSMMDKDVGSGFVPKIVAMAIIVISAIKLLLTFLSKKSEEAKKSDEDIMGGLLTIVLLAIYVVLFKPLGFILSTFIYLFFQITLLSTEKNRNLILFGIISVVAPVVIYALFVYVIKMPLPTGLLSF</sequence>
<dbReference type="Proteomes" id="UP001300871">
    <property type="component" value="Unassembled WGS sequence"/>
</dbReference>
<dbReference type="Proteomes" id="UP001203136">
    <property type="component" value="Unassembled WGS sequence"/>
</dbReference>
<keyword evidence="1" id="KW-1133">Transmembrane helix</keyword>
<feature type="transmembrane region" description="Helical" evidence="1">
    <location>
        <begin position="98"/>
        <end position="114"/>
    </location>
</feature>
<dbReference type="EMBL" id="JAINVB010000001">
    <property type="protein sequence ID" value="MCK0087307.1"/>
    <property type="molecule type" value="Genomic_DNA"/>
</dbReference>
<gene>
    <name evidence="3" type="ORF">K5I21_15775</name>
    <name evidence="4" type="ORF">PM006_09465</name>
</gene>
<accession>A0AAW5F639</accession>
<evidence type="ECO:0000256" key="1">
    <source>
        <dbReference type="SAM" id="Phobius"/>
    </source>
</evidence>
<evidence type="ECO:0000313" key="4">
    <source>
        <dbReference type="EMBL" id="MDB2000427.1"/>
    </source>
</evidence>
<dbReference type="Pfam" id="PF07331">
    <property type="entry name" value="TctB"/>
    <property type="match status" value="1"/>
</dbReference>
<evidence type="ECO:0000313" key="3">
    <source>
        <dbReference type="EMBL" id="MCK0087307.1"/>
    </source>
</evidence>
<reference evidence="4" key="2">
    <citation type="submission" date="2023-01" db="EMBL/GenBank/DDBJ databases">
        <title>Human gut microbiome strain richness.</title>
        <authorList>
            <person name="Chen-Liaw A."/>
        </authorList>
    </citation>
    <scope>NUCLEOTIDE SEQUENCE</scope>
    <source>
        <strain evidence="4">B1_m1001713B170214d0_201011</strain>
    </source>
</reference>
<keyword evidence="1" id="KW-0472">Membrane</keyword>
<dbReference type="AlphaFoldDB" id="A0AAW5F639"/>
<evidence type="ECO:0000259" key="2">
    <source>
        <dbReference type="Pfam" id="PF07331"/>
    </source>
</evidence>
<dbReference type="GeneID" id="57969498"/>
<feature type="transmembrane region" description="Helical" evidence="1">
    <location>
        <begin position="75"/>
        <end position="92"/>
    </location>
</feature>
<organism evidence="3 5">
    <name type="scientific">Clostridium symbiosum</name>
    <name type="common">Bacteroides symbiosus</name>
    <dbReference type="NCBI Taxonomy" id="1512"/>
    <lineage>
        <taxon>Bacteria</taxon>
        <taxon>Bacillati</taxon>
        <taxon>Bacillota</taxon>
        <taxon>Clostridia</taxon>
        <taxon>Lachnospirales</taxon>
        <taxon>Lachnospiraceae</taxon>
        <taxon>Otoolea</taxon>
    </lineage>
</organism>
<name>A0AAW5F639_CLOSY</name>
<dbReference type="InterPro" id="IPR009936">
    <property type="entry name" value="DUF1468"/>
</dbReference>
<comment type="caution">
    <text evidence="3">The sequence shown here is derived from an EMBL/GenBank/DDBJ whole genome shotgun (WGS) entry which is preliminary data.</text>
</comment>
<protein>
    <submittedName>
        <fullName evidence="3">Tripartite tricarboxylate transporter TctB family protein</fullName>
    </submittedName>
</protein>
<feature type="transmembrane region" description="Helical" evidence="1">
    <location>
        <begin position="121"/>
        <end position="143"/>
    </location>
</feature>
<evidence type="ECO:0000313" key="5">
    <source>
        <dbReference type="Proteomes" id="UP001203136"/>
    </source>
</evidence>
<feature type="transmembrane region" description="Helical" evidence="1">
    <location>
        <begin position="12"/>
        <end position="32"/>
    </location>
</feature>